<organism evidence="6 7">
    <name type="scientific">Chaetoceros tenuissimus</name>
    <dbReference type="NCBI Taxonomy" id="426638"/>
    <lineage>
        <taxon>Eukaryota</taxon>
        <taxon>Sar</taxon>
        <taxon>Stramenopiles</taxon>
        <taxon>Ochrophyta</taxon>
        <taxon>Bacillariophyta</taxon>
        <taxon>Coscinodiscophyceae</taxon>
        <taxon>Chaetocerotophycidae</taxon>
        <taxon>Chaetocerotales</taxon>
        <taxon>Chaetocerotaceae</taxon>
        <taxon>Chaetoceros</taxon>
    </lineage>
</organism>
<dbReference type="GO" id="GO:0005634">
    <property type="term" value="C:nucleus"/>
    <property type="evidence" value="ECO:0007669"/>
    <property type="project" value="TreeGrafter"/>
</dbReference>
<keyword evidence="2" id="KW-0863">Zinc-finger</keyword>
<feature type="compositionally biased region" description="Polar residues" evidence="4">
    <location>
        <begin position="15"/>
        <end position="25"/>
    </location>
</feature>
<reference evidence="6 7" key="1">
    <citation type="journal article" date="2021" name="Sci. Rep.">
        <title>The genome of the diatom Chaetoceros tenuissimus carries an ancient integrated fragment of an extant virus.</title>
        <authorList>
            <person name="Hongo Y."/>
            <person name="Kimura K."/>
            <person name="Takaki Y."/>
            <person name="Yoshida Y."/>
            <person name="Baba S."/>
            <person name="Kobayashi G."/>
            <person name="Nagasaki K."/>
            <person name="Hano T."/>
            <person name="Tomaru Y."/>
        </authorList>
    </citation>
    <scope>NUCLEOTIDE SEQUENCE [LARGE SCALE GENOMIC DNA]</scope>
    <source>
        <strain evidence="6 7">NIES-3715</strain>
    </source>
</reference>
<dbReference type="PANTHER" id="PTHR15999">
    <property type="entry name" value="ZINC FINGER CW-TYPE PWWP DOMAIN PROTEIN 1"/>
    <property type="match status" value="1"/>
</dbReference>
<protein>
    <recommendedName>
        <fullName evidence="5">CW-type domain-containing protein</fullName>
    </recommendedName>
</protein>
<feature type="compositionally biased region" description="Basic residues" evidence="4">
    <location>
        <begin position="71"/>
        <end position="86"/>
    </location>
</feature>
<gene>
    <name evidence="6" type="ORF">CTEN210_02105</name>
</gene>
<dbReference type="Gene3D" id="3.30.40.100">
    <property type="match status" value="2"/>
</dbReference>
<dbReference type="Pfam" id="PF07496">
    <property type="entry name" value="zf-CW"/>
    <property type="match status" value="2"/>
</dbReference>
<evidence type="ECO:0000313" key="6">
    <source>
        <dbReference type="EMBL" id="GFH45631.1"/>
    </source>
</evidence>
<dbReference type="PANTHER" id="PTHR15999:SF2">
    <property type="entry name" value="ZINC FINGER CW-TYPE PWWP DOMAIN PROTEIN 1"/>
    <property type="match status" value="1"/>
</dbReference>
<dbReference type="GO" id="GO:0008270">
    <property type="term" value="F:zinc ion binding"/>
    <property type="evidence" value="ECO:0007669"/>
    <property type="project" value="UniProtKB-KW"/>
</dbReference>
<name>A0AAD3H0B9_9STRA</name>
<keyword evidence="1" id="KW-0479">Metal-binding</keyword>
<sequence length="475" mass="52422">MSEQPKPQEAAAPVNPSTMSSSEPASTVVPPQPVAQALKPDVAPAALNPVPSSEPAASMSVEAAASADKEKKRKDKMKAKASKKRKNDSEMDGHSAGSGGKKPGPKKGKKKNKDGKEKKKKDKQSKAQTAVKDMMRQLLEEDKYSVPGSIVDTDSSDDEDDERNVYAVSGGHHKRGMYDAEDATKIRIDRSVIVRAARKRLRIEGMKGVMDTSTGGVRKRANSVIIVEDKESGNPLSPIAATDGEGGRKNKRKKGKRHGEDGEIDGEDDKSLTEEIGLEGDDLGEDMMGADEISIFGQTTGSSNATWVECDRCKKWRRLRGIVDAKKLPSKWFCSMNKNDPERARCSAPEEEYEAPVTQETLTDQRARKHLRLWVRRLQCNETYETKLPTMTRGKRRNTTSAKDPYEWIRCCNPSCGKWRAVLRSMDAANIIEAANNGEWYCVLNTWDEKTASCAAPQENLPAIGCPPWVMQNED</sequence>
<evidence type="ECO:0000256" key="1">
    <source>
        <dbReference type="ARBA" id="ARBA00022723"/>
    </source>
</evidence>
<feature type="domain" description="CW-type" evidence="5">
    <location>
        <begin position="301"/>
        <end position="354"/>
    </location>
</feature>
<keyword evidence="7" id="KW-1185">Reference proteome</keyword>
<feature type="region of interest" description="Disordered" evidence="4">
    <location>
        <begin position="1"/>
        <end position="170"/>
    </location>
</feature>
<dbReference type="AlphaFoldDB" id="A0AAD3H0B9"/>
<dbReference type="EMBL" id="BLLK01000022">
    <property type="protein sequence ID" value="GFH45631.1"/>
    <property type="molecule type" value="Genomic_DNA"/>
</dbReference>
<feature type="compositionally biased region" description="Low complexity" evidence="4">
    <location>
        <begin position="49"/>
        <end position="66"/>
    </location>
</feature>
<keyword evidence="3" id="KW-0862">Zinc</keyword>
<accession>A0AAD3H0B9</accession>
<evidence type="ECO:0000256" key="4">
    <source>
        <dbReference type="SAM" id="MobiDB-lite"/>
    </source>
</evidence>
<evidence type="ECO:0000313" key="7">
    <source>
        <dbReference type="Proteomes" id="UP001054902"/>
    </source>
</evidence>
<evidence type="ECO:0000256" key="3">
    <source>
        <dbReference type="ARBA" id="ARBA00022833"/>
    </source>
</evidence>
<dbReference type="InterPro" id="IPR042778">
    <property type="entry name" value="ZCWPW1/ZCWPW2"/>
</dbReference>
<feature type="compositionally biased region" description="Basic and acidic residues" evidence="4">
    <location>
        <begin position="133"/>
        <end position="144"/>
    </location>
</feature>
<proteinExistence type="predicted"/>
<dbReference type="PROSITE" id="PS51050">
    <property type="entry name" value="ZF_CW"/>
    <property type="match status" value="2"/>
</dbReference>
<evidence type="ECO:0000256" key="2">
    <source>
        <dbReference type="ARBA" id="ARBA00022771"/>
    </source>
</evidence>
<dbReference type="InterPro" id="IPR011124">
    <property type="entry name" value="Znf_CW"/>
</dbReference>
<evidence type="ECO:0000259" key="5">
    <source>
        <dbReference type="PROSITE" id="PS51050"/>
    </source>
</evidence>
<feature type="region of interest" description="Disordered" evidence="4">
    <location>
        <begin position="229"/>
        <end position="273"/>
    </location>
</feature>
<comment type="caution">
    <text evidence="6">The sequence shown here is derived from an EMBL/GenBank/DDBJ whole genome shotgun (WGS) entry which is preliminary data.</text>
</comment>
<feature type="domain" description="CW-type" evidence="5">
    <location>
        <begin position="402"/>
        <end position="462"/>
    </location>
</feature>
<dbReference type="Proteomes" id="UP001054902">
    <property type="component" value="Unassembled WGS sequence"/>
</dbReference>
<feature type="compositionally biased region" description="Basic residues" evidence="4">
    <location>
        <begin position="103"/>
        <end position="123"/>
    </location>
</feature>